<dbReference type="InterPro" id="IPR029045">
    <property type="entry name" value="ClpP/crotonase-like_dom_sf"/>
</dbReference>
<gene>
    <name evidence="3" type="ORF">B4099_3028</name>
</gene>
<dbReference type="EC" id="4.2.1.17" evidence="3"/>
<name>A0A150K9I9_HEYCO</name>
<dbReference type="RefSeq" id="WP_061575308.1">
    <property type="nucleotide sequence ID" value="NZ_LQYI01000082.1"/>
</dbReference>
<evidence type="ECO:0000256" key="2">
    <source>
        <dbReference type="RuleBase" id="RU003707"/>
    </source>
</evidence>
<dbReference type="Gene3D" id="1.10.12.10">
    <property type="entry name" value="Lyase 2-enoyl-coa Hydratase, Chain A, domain 2"/>
    <property type="match status" value="1"/>
</dbReference>
<dbReference type="AlphaFoldDB" id="A0A150K9I9"/>
<sequence>MQTVDFTVKNHVGWLTLNRPDKLNALNETMNREIMDVLTAAEQDPQIRALVLTGAGRAFCSGEDLGSLNEQADHGEIIRKRYIPMVKKIAAFEKPLIAAVNGPAAGAGFSLCLACDFRIASEQATFLNAFIHIGLVPDTGNPYFLPRIAGYAKALELSCLGEKISAPEAMEYGLLTKVVPACHLEKETQHFAERLAAMPTKAIGLIKRYMQKSFESTLDEMLEKEAYAQRIAGQTADHQEGVRAFFEKRKPEYKGN</sequence>
<dbReference type="PATRIC" id="fig|1398.25.peg.3887"/>
<evidence type="ECO:0000313" key="3">
    <source>
        <dbReference type="EMBL" id="KYC66269.1"/>
    </source>
</evidence>
<accession>A0A150K9I9</accession>
<proteinExistence type="inferred from homology"/>
<dbReference type="EMBL" id="LQYI01000082">
    <property type="protein sequence ID" value="KYC66269.1"/>
    <property type="molecule type" value="Genomic_DNA"/>
</dbReference>
<dbReference type="PROSITE" id="PS00166">
    <property type="entry name" value="ENOYL_COA_HYDRATASE"/>
    <property type="match status" value="1"/>
</dbReference>
<comment type="similarity">
    <text evidence="1 2">Belongs to the enoyl-CoA hydratase/isomerase family.</text>
</comment>
<organism evidence="3 4">
    <name type="scientific">Heyndrickxia coagulans</name>
    <name type="common">Weizmannia coagulans</name>
    <dbReference type="NCBI Taxonomy" id="1398"/>
    <lineage>
        <taxon>Bacteria</taxon>
        <taxon>Bacillati</taxon>
        <taxon>Bacillota</taxon>
        <taxon>Bacilli</taxon>
        <taxon>Bacillales</taxon>
        <taxon>Bacillaceae</taxon>
        <taxon>Heyndrickxia</taxon>
    </lineage>
</organism>
<protein>
    <submittedName>
        <fullName evidence="3">Enoyl-CoA hydratase</fullName>
        <ecNumber evidence="3">4.2.1.17</ecNumber>
    </submittedName>
</protein>
<dbReference type="Proteomes" id="UP000075304">
    <property type="component" value="Unassembled WGS sequence"/>
</dbReference>
<dbReference type="GO" id="GO:0004300">
    <property type="term" value="F:enoyl-CoA hydratase activity"/>
    <property type="evidence" value="ECO:0007669"/>
    <property type="project" value="UniProtKB-EC"/>
</dbReference>
<evidence type="ECO:0000313" key="4">
    <source>
        <dbReference type="Proteomes" id="UP000075304"/>
    </source>
</evidence>
<dbReference type="Pfam" id="PF00378">
    <property type="entry name" value="ECH_1"/>
    <property type="match status" value="1"/>
</dbReference>
<keyword evidence="3" id="KW-0456">Lyase</keyword>
<dbReference type="CDD" id="cd06558">
    <property type="entry name" value="crotonase-like"/>
    <property type="match status" value="1"/>
</dbReference>
<dbReference type="InterPro" id="IPR001753">
    <property type="entry name" value="Enoyl-CoA_hydra/iso"/>
</dbReference>
<dbReference type="PANTHER" id="PTHR43459:SF1">
    <property type="entry name" value="EG:BACN32G11.4 PROTEIN"/>
    <property type="match status" value="1"/>
</dbReference>
<evidence type="ECO:0000256" key="1">
    <source>
        <dbReference type="ARBA" id="ARBA00005254"/>
    </source>
</evidence>
<dbReference type="Gene3D" id="3.90.226.10">
    <property type="entry name" value="2-enoyl-CoA Hydratase, Chain A, domain 1"/>
    <property type="match status" value="1"/>
</dbReference>
<dbReference type="SUPFAM" id="SSF52096">
    <property type="entry name" value="ClpP/crotonase"/>
    <property type="match status" value="1"/>
</dbReference>
<reference evidence="3 4" key="1">
    <citation type="submission" date="2016-01" db="EMBL/GenBank/DDBJ databases">
        <title>Genome Sequences of Twelve Sporeforming Bacillus Species Isolated from Foods.</title>
        <authorList>
            <person name="Berendsen E.M."/>
            <person name="Wells-Bennik M.H."/>
            <person name="Krawcyk A.O."/>
            <person name="De Jong A."/>
            <person name="Holsappel S."/>
            <person name="Eijlander R.T."/>
            <person name="Kuipers O.P."/>
        </authorList>
    </citation>
    <scope>NUCLEOTIDE SEQUENCE [LARGE SCALE GENOMIC DNA]</scope>
    <source>
        <strain evidence="3 4">B4099</strain>
    </source>
</reference>
<comment type="caution">
    <text evidence="3">The sequence shown here is derived from an EMBL/GenBank/DDBJ whole genome shotgun (WGS) entry which is preliminary data.</text>
</comment>
<dbReference type="InterPro" id="IPR014748">
    <property type="entry name" value="Enoyl-CoA_hydra_C"/>
</dbReference>
<dbReference type="InterPro" id="IPR018376">
    <property type="entry name" value="Enoyl-CoA_hyd/isom_CS"/>
</dbReference>
<dbReference type="PANTHER" id="PTHR43459">
    <property type="entry name" value="ENOYL-COA HYDRATASE"/>
    <property type="match status" value="1"/>
</dbReference>